<keyword evidence="2" id="KW-1185">Reference proteome</keyword>
<dbReference type="EMBL" id="BFBB01000009">
    <property type="protein sequence ID" value="GBF52031.1"/>
    <property type="molecule type" value="Genomic_DNA"/>
</dbReference>
<evidence type="ECO:0000313" key="1">
    <source>
        <dbReference type="EMBL" id="GBF52031.1"/>
    </source>
</evidence>
<name>A0A2P2E566_9LEPT</name>
<evidence type="ECO:0000313" key="2">
    <source>
        <dbReference type="Proteomes" id="UP000245133"/>
    </source>
</evidence>
<organism evidence="1 2">
    <name type="scientific">Leptospira ryugenii</name>
    <dbReference type="NCBI Taxonomy" id="1917863"/>
    <lineage>
        <taxon>Bacteria</taxon>
        <taxon>Pseudomonadati</taxon>
        <taxon>Spirochaetota</taxon>
        <taxon>Spirochaetia</taxon>
        <taxon>Leptospirales</taxon>
        <taxon>Leptospiraceae</taxon>
        <taxon>Leptospira</taxon>
    </lineage>
</organism>
<protein>
    <submittedName>
        <fullName evidence="1">Uncharacterized protein</fullName>
    </submittedName>
</protein>
<dbReference type="Proteomes" id="UP000245133">
    <property type="component" value="Unassembled WGS sequence"/>
</dbReference>
<accession>A0A2P2E566</accession>
<comment type="caution">
    <text evidence="1">The sequence shown here is derived from an EMBL/GenBank/DDBJ whole genome shotgun (WGS) entry which is preliminary data.</text>
</comment>
<sequence length="178" mass="21218">MKTMNRILLFWLSCILLNSCKVERYEINETDIKAIAYIESKFVKGFYRFQSASRIEGDADDFGEITFLDNNFGQINLKIESCSFWERFSTSLRYNEIEQTDQMLILLSKKFSFALFKIGDQYELNKLKITFPSLTRAEIHLSGCYYYRENEIGFGYLDKIRLEGKKLNSEIFFKRFRR</sequence>
<gene>
    <name evidence="1" type="ORF">LPTSP4_35690</name>
</gene>
<proteinExistence type="predicted"/>
<dbReference type="AlphaFoldDB" id="A0A2P2E566"/>
<reference evidence="1 2" key="1">
    <citation type="submission" date="2018-02" db="EMBL/GenBank/DDBJ databases">
        <title>Novel Leptospira species isolated from soil and water in Japan.</title>
        <authorList>
            <person name="Nakao R."/>
            <person name="Masuzawa T."/>
        </authorList>
    </citation>
    <scope>NUCLEOTIDE SEQUENCE [LARGE SCALE GENOMIC DNA]</scope>
    <source>
        <strain evidence="1 2">YH101</strain>
    </source>
</reference>